<dbReference type="InterPro" id="IPR050708">
    <property type="entry name" value="T6SS_VgrG/RHS"/>
</dbReference>
<dbReference type="Gene3D" id="2.180.10.10">
    <property type="entry name" value="RHS repeat-associated core"/>
    <property type="match status" value="1"/>
</dbReference>
<sequence>MTGTVVEQTGYAAFGERLNTGFQTQKGFIGERHDPETGLIYLNARYMDPIFGRFISPDDWDPIMEGVGTNRYAYALNDPVNKADNNGHTAISLTEWGMIAIGLAVSYGAKKAIDEINDRFPGLFSEEAPDEEAVDMGGEGQETASAADVVDTVTEGAIEGPHGLEVTPEQGDRTMENVKGLAGASKPKSITTQAGPGVAVDIGPTRVVDRPGSKKTSGRTIEVQRGPRHNRIGPKVRVQEQPEPVAKEEEQAEGDDDSTEQ</sequence>
<reference evidence="2 3" key="1">
    <citation type="submission" date="2019-12" db="EMBL/GenBank/DDBJ databases">
        <title>Nitratireductor arenosus sp. nov., Isolated from sea sand, Jeju island, South Korea.</title>
        <authorList>
            <person name="Kim W."/>
        </authorList>
    </citation>
    <scope>NUCLEOTIDE SEQUENCE [LARGE SCALE GENOMIC DNA]</scope>
    <source>
        <strain evidence="2 3">CAU 1489</strain>
    </source>
</reference>
<evidence type="ECO:0008006" key="4">
    <source>
        <dbReference type="Google" id="ProtNLM"/>
    </source>
</evidence>
<organism evidence="2 3">
    <name type="scientific">Nitratireductor arenosus</name>
    <dbReference type="NCBI Taxonomy" id="2682096"/>
    <lineage>
        <taxon>Bacteria</taxon>
        <taxon>Pseudomonadati</taxon>
        <taxon>Pseudomonadota</taxon>
        <taxon>Alphaproteobacteria</taxon>
        <taxon>Hyphomicrobiales</taxon>
        <taxon>Phyllobacteriaceae</taxon>
        <taxon>Nitratireductor</taxon>
    </lineage>
</organism>
<evidence type="ECO:0000256" key="1">
    <source>
        <dbReference type="SAM" id="MobiDB-lite"/>
    </source>
</evidence>
<feature type="compositionally biased region" description="Basic and acidic residues" evidence="1">
    <location>
        <begin position="237"/>
        <end position="249"/>
    </location>
</feature>
<dbReference type="RefSeq" id="WP_156712632.1">
    <property type="nucleotide sequence ID" value="NZ_WPHG01000002.1"/>
</dbReference>
<dbReference type="EMBL" id="WPHG01000002">
    <property type="protein sequence ID" value="MVA97700.1"/>
    <property type="molecule type" value="Genomic_DNA"/>
</dbReference>
<name>A0A844QI95_9HYPH</name>
<protein>
    <recommendedName>
        <fullName evidence="4">RHS repeat-associated core domain-containing protein</fullName>
    </recommendedName>
</protein>
<evidence type="ECO:0000313" key="2">
    <source>
        <dbReference type="EMBL" id="MVA97700.1"/>
    </source>
</evidence>
<feature type="region of interest" description="Disordered" evidence="1">
    <location>
        <begin position="181"/>
        <end position="261"/>
    </location>
</feature>
<keyword evidence="3" id="KW-1185">Reference proteome</keyword>
<dbReference type="AlphaFoldDB" id="A0A844QI95"/>
<dbReference type="NCBIfam" id="TIGR03696">
    <property type="entry name" value="Rhs_assc_core"/>
    <property type="match status" value="1"/>
</dbReference>
<feature type="compositionally biased region" description="Acidic residues" evidence="1">
    <location>
        <begin position="250"/>
        <end position="261"/>
    </location>
</feature>
<dbReference type="Proteomes" id="UP000463224">
    <property type="component" value="Unassembled WGS sequence"/>
</dbReference>
<accession>A0A844QI95</accession>
<dbReference type="InterPro" id="IPR022385">
    <property type="entry name" value="Rhs_assc_core"/>
</dbReference>
<dbReference type="PANTHER" id="PTHR32305">
    <property type="match status" value="1"/>
</dbReference>
<evidence type="ECO:0000313" key="3">
    <source>
        <dbReference type="Proteomes" id="UP000463224"/>
    </source>
</evidence>
<dbReference type="PANTHER" id="PTHR32305:SF15">
    <property type="entry name" value="PROTEIN RHSA-RELATED"/>
    <property type="match status" value="1"/>
</dbReference>
<gene>
    <name evidence="2" type="ORF">GN330_10635</name>
</gene>
<comment type="caution">
    <text evidence="2">The sequence shown here is derived from an EMBL/GenBank/DDBJ whole genome shotgun (WGS) entry which is preliminary data.</text>
</comment>
<proteinExistence type="predicted"/>